<accession>A0A383CJ52</accession>
<organism evidence="1">
    <name type="scientific">marine metagenome</name>
    <dbReference type="NCBI Taxonomy" id="408172"/>
    <lineage>
        <taxon>unclassified sequences</taxon>
        <taxon>metagenomes</taxon>
        <taxon>ecological metagenomes</taxon>
    </lineage>
</organism>
<name>A0A383CJ52_9ZZZZ</name>
<evidence type="ECO:0000313" key="1">
    <source>
        <dbReference type="EMBL" id="SVE31638.1"/>
    </source>
</evidence>
<sequence>MSSRSFSIYCSQCNEFILRYQKEGSGSLIRVYLKKILDPDHFKQYKNKKKKLEIPPLGCPKCQQRIGAPSIYEPGHRSAYRLIKGSFFKQE</sequence>
<proteinExistence type="predicted"/>
<protein>
    <submittedName>
        <fullName evidence="1">Uncharacterized protein</fullName>
    </submittedName>
</protein>
<dbReference type="EMBL" id="UINC01208875">
    <property type="protein sequence ID" value="SVE31638.1"/>
    <property type="molecule type" value="Genomic_DNA"/>
</dbReference>
<gene>
    <name evidence="1" type="ORF">METZ01_LOCUS484492</name>
</gene>
<dbReference type="AlphaFoldDB" id="A0A383CJ52"/>
<reference evidence="1" key="1">
    <citation type="submission" date="2018-05" db="EMBL/GenBank/DDBJ databases">
        <authorList>
            <person name="Lanie J.A."/>
            <person name="Ng W.-L."/>
            <person name="Kazmierczak K.M."/>
            <person name="Andrzejewski T.M."/>
            <person name="Davidsen T.M."/>
            <person name="Wayne K.J."/>
            <person name="Tettelin H."/>
            <person name="Glass J.I."/>
            <person name="Rusch D."/>
            <person name="Podicherti R."/>
            <person name="Tsui H.-C.T."/>
            <person name="Winkler M.E."/>
        </authorList>
    </citation>
    <scope>NUCLEOTIDE SEQUENCE</scope>
</reference>